<proteinExistence type="predicted"/>
<feature type="region of interest" description="Disordered" evidence="7">
    <location>
        <begin position="724"/>
        <end position="744"/>
    </location>
</feature>
<dbReference type="Proteomes" id="UP001344251">
    <property type="component" value="Chromosome"/>
</dbReference>
<evidence type="ECO:0000256" key="5">
    <source>
        <dbReference type="ARBA" id="ARBA00022833"/>
    </source>
</evidence>
<sequence>MGTTLRFAVLVLVMVVATIGMVNSMFALAPWDDKEILCKFAAGFDPNLRMADSIRLDLRGLRELKDCAPAGAMVKNLPGIVGAGLVLLSAAALYAWLPRWKSRRGRVITLDEADPDGALRAELMRLVATARLRTVPAFVVDPDSFDAGAVVFGRAGRHTVCLHAGLVAAWRGNAEARAGFHAVVLHELAHLRNRDVDLAYAVTALWRVFLALVVVPFTVLYGGSFVAAQFFGAFYGGDAVFWPAGRAGVLRALASALFMVLLVVLARADTLRHRELYADADAVALGAQRQIWDGARDRGPLVAVPTFLHTARSRVAALWSTHPSWAVRRRSLADPAALFSLGTEQMFLVGWAALVSAHTLSGLWGTTAATWATALPTAVLVTLAVWRSLAYAGHHGLRRPDGLRPGLALGLGLACGELMTGITSGAGWLPEHPESLLVLLAGAVLFTLWTVACARLRLRTLGGASLRRAIWPSLLACCLLAAAGVNWWLRFGFLYLAGDILTGAGLQQQTIRSFPGPWSEHTTELDWFTATMPQAAMLGTSLLFAGATMVLWVFPLALWLRRTRVHGPAAGLRSAVTAGLLGGVVCLAGLVGVMAHMHTWQPPLGASNGTFSMLYLWWAATAIWAGVTLTGAVVAVTSRYRWLPRALVAAGVAQSVALVGKFALGAVDGCLGPLRTLAHTCHWVPGPSWLLTQPLAGLVLPSVLGAALVAVAARGAAAALRLRAPARQPRPAPNAPSAPVRPSRTRSLVTMGGLALLIAVAAVGPVAVAGQRRAAAQTSSAMTPPPPPKASERIRTLQLLAWYTLSGKRDIRQLSAHYGAFRKQLDGMVQAAKARPHELVRFDSHRLRRTCAALTTDATTARRLPIPDRDLQDPWSSWLGTTLDASRTCVKLVDSNHNNPQENDTMLRGLVQGYTRSATAVGPVVRQVEAATRLWPQWAHTGKGR</sequence>
<feature type="transmembrane region" description="Helical" evidence="8">
    <location>
        <begin position="435"/>
        <end position="458"/>
    </location>
</feature>
<feature type="transmembrane region" description="Helical" evidence="8">
    <location>
        <begin position="695"/>
        <end position="720"/>
    </location>
</feature>
<feature type="transmembrane region" description="Helical" evidence="8">
    <location>
        <begin position="407"/>
        <end position="429"/>
    </location>
</feature>
<evidence type="ECO:0000256" key="2">
    <source>
        <dbReference type="ARBA" id="ARBA00022670"/>
    </source>
</evidence>
<feature type="transmembrane region" description="Helical" evidence="8">
    <location>
        <begin position="204"/>
        <end position="228"/>
    </location>
</feature>
<feature type="transmembrane region" description="Helical" evidence="8">
    <location>
        <begin position="248"/>
        <end position="266"/>
    </location>
</feature>
<feature type="transmembrane region" description="Helical" evidence="8">
    <location>
        <begin position="615"/>
        <end position="635"/>
    </location>
</feature>
<dbReference type="Pfam" id="PF01435">
    <property type="entry name" value="Peptidase_M48"/>
    <property type="match status" value="1"/>
</dbReference>
<evidence type="ECO:0000256" key="6">
    <source>
        <dbReference type="ARBA" id="ARBA00023049"/>
    </source>
</evidence>
<evidence type="ECO:0000313" key="10">
    <source>
        <dbReference type="EMBL" id="WSB67647.1"/>
    </source>
</evidence>
<name>A0ABZ1FBA8_9ACTN</name>
<keyword evidence="3" id="KW-0479">Metal-binding</keyword>
<dbReference type="Gene3D" id="3.30.2010.10">
    <property type="entry name" value="Metalloproteases ('zincins'), catalytic domain"/>
    <property type="match status" value="1"/>
</dbReference>
<feature type="transmembrane region" description="Helical" evidence="8">
    <location>
        <begin position="363"/>
        <end position="386"/>
    </location>
</feature>
<organism evidence="10 11">
    <name type="scientific">Streptomyces decoyicus</name>
    <dbReference type="NCBI Taxonomy" id="249567"/>
    <lineage>
        <taxon>Bacteria</taxon>
        <taxon>Bacillati</taxon>
        <taxon>Actinomycetota</taxon>
        <taxon>Actinomycetes</taxon>
        <taxon>Kitasatosporales</taxon>
        <taxon>Streptomycetaceae</taxon>
        <taxon>Streptomyces</taxon>
    </lineage>
</organism>
<keyword evidence="6 10" id="KW-0482">Metalloprotease</keyword>
<evidence type="ECO:0000259" key="9">
    <source>
        <dbReference type="Pfam" id="PF01435"/>
    </source>
</evidence>
<feature type="transmembrane region" description="Helical" evidence="8">
    <location>
        <begin position="7"/>
        <end position="29"/>
    </location>
</feature>
<evidence type="ECO:0000256" key="1">
    <source>
        <dbReference type="ARBA" id="ARBA00001947"/>
    </source>
</evidence>
<evidence type="ECO:0000256" key="8">
    <source>
        <dbReference type="SAM" id="Phobius"/>
    </source>
</evidence>
<feature type="transmembrane region" description="Helical" evidence="8">
    <location>
        <begin position="336"/>
        <end position="357"/>
    </location>
</feature>
<feature type="transmembrane region" description="Helical" evidence="8">
    <location>
        <begin position="572"/>
        <end position="595"/>
    </location>
</feature>
<keyword evidence="8" id="KW-0812">Transmembrane</keyword>
<evidence type="ECO:0000256" key="3">
    <source>
        <dbReference type="ARBA" id="ARBA00022723"/>
    </source>
</evidence>
<dbReference type="InterPro" id="IPR001915">
    <property type="entry name" value="Peptidase_M48"/>
</dbReference>
<gene>
    <name evidence="10" type="ORF">OG863_06565</name>
</gene>
<feature type="domain" description="Peptidase M48" evidence="9">
    <location>
        <begin position="117"/>
        <end position="333"/>
    </location>
</feature>
<feature type="transmembrane region" description="Helical" evidence="8">
    <location>
        <begin position="470"/>
        <end position="489"/>
    </location>
</feature>
<feature type="transmembrane region" description="Helical" evidence="8">
    <location>
        <begin position="748"/>
        <end position="770"/>
    </location>
</feature>
<evidence type="ECO:0000256" key="4">
    <source>
        <dbReference type="ARBA" id="ARBA00022801"/>
    </source>
</evidence>
<keyword evidence="11" id="KW-1185">Reference proteome</keyword>
<reference evidence="10 11" key="1">
    <citation type="submission" date="2022-10" db="EMBL/GenBank/DDBJ databases">
        <title>The complete genomes of actinobacterial strains from the NBC collection.</title>
        <authorList>
            <person name="Joergensen T.S."/>
            <person name="Alvarez Arevalo M."/>
            <person name="Sterndorff E.B."/>
            <person name="Faurdal D."/>
            <person name="Vuksanovic O."/>
            <person name="Mourched A.-S."/>
            <person name="Charusanti P."/>
            <person name="Shaw S."/>
            <person name="Blin K."/>
            <person name="Weber T."/>
        </authorList>
    </citation>
    <scope>NUCLEOTIDE SEQUENCE [LARGE SCALE GENOMIC DNA]</scope>
    <source>
        <strain evidence="10 11">NBC 01774</strain>
    </source>
</reference>
<protein>
    <submittedName>
        <fullName evidence="10">M48 family metalloprotease</fullName>
        <ecNumber evidence="10">3.4.24.-</ecNumber>
    </submittedName>
</protein>
<evidence type="ECO:0000313" key="11">
    <source>
        <dbReference type="Proteomes" id="UP001344251"/>
    </source>
</evidence>
<keyword evidence="8" id="KW-0472">Membrane</keyword>
<keyword evidence="8" id="KW-1133">Transmembrane helix</keyword>
<dbReference type="GO" id="GO:0008237">
    <property type="term" value="F:metallopeptidase activity"/>
    <property type="evidence" value="ECO:0007669"/>
    <property type="project" value="UniProtKB-KW"/>
</dbReference>
<dbReference type="RefSeq" id="WP_326616978.1">
    <property type="nucleotide sequence ID" value="NZ_CP109106.1"/>
</dbReference>
<comment type="cofactor">
    <cofactor evidence="1">
        <name>Zn(2+)</name>
        <dbReference type="ChEBI" id="CHEBI:29105"/>
    </cofactor>
</comment>
<keyword evidence="5" id="KW-0862">Zinc</keyword>
<feature type="transmembrane region" description="Helical" evidence="8">
    <location>
        <begin position="647"/>
        <end position="667"/>
    </location>
</feature>
<keyword evidence="2" id="KW-0645">Protease</keyword>
<feature type="transmembrane region" description="Helical" evidence="8">
    <location>
        <begin position="535"/>
        <end position="560"/>
    </location>
</feature>
<keyword evidence="4 10" id="KW-0378">Hydrolase</keyword>
<feature type="transmembrane region" description="Helical" evidence="8">
    <location>
        <begin position="79"/>
        <end position="97"/>
    </location>
</feature>
<dbReference type="EC" id="3.4.24.-" evidence="10"/>
<dbReference type="EMBL" id="CP109106">
    <property type="protein sequence ID" value="WSB67647.1"/>
    <property type="molecule type" value="Genomic_DNA"/>
</dbReference>
<accession>A0ABZ1FBA8</accession>
<evidence type="ECO:0000256" key="7">
    <source>
        <dbReference type="SAM" id="MobiDB-lite"/>
    </source>
</evidence>